<dbReference type="Pfam" id="PF07470">
    <property type="entry name" value="Glyco_hydro_88"/>
    <property type="match status" value="1"/>
</dbReference>
<dbReference type="GO" id="GO:0016787">
    <property type="term" value="F:hydrolase activity"/>
    <property type="evidence" value="ECO:0007669"/>
    <property type="project" value="UniProtKB-KW"/>
</dbReference>
<evidence type="ECO:0008006" key="4">
    <source>
        <dbReference type="Google" id="ProtNLM"/>
    </source>
</evidence>
<dbReference type="InterPro" id="IPR012341">
    <property type="entry name" value="6hp_glycosidase-like_sf"/>
</dbReference>
<dbReference type="STRING" id="93625.A0A409WNT7"/>
<dbReference type="Gene3D" id="1.50.10.10">
    <property type="match status" value="1"/>
</dbReference>
<dbReference type="InParanoid" id="A0A409WNT7"/>
<evidence type="ECO:0000313" key="3">
    <source>
        <dbReference type="Proteomes" id="UP000283269"/>
    </source>
</evidence>
<name>A0A409WNT7_PSICY</name>
<dbReference type="OrthoDB" id="540611at2759"/>
<comment type="caution">
    <text evidence="2">The sequence shown here is derived from an EMBL/GenBank/DDBJ whole genome shotgun (WGS) entry which is preliminary data.</text>
</comment>
<keyword evidence="3" id="KW-1185">Reference proteome</keyword>
<accession>A0A409WNT7</accession>
<sequence>MKEEVQIGLRVMVESAQRDINWDDRKAGKGLNFEAYDIVTRSAEQSGVTSFTARSASGTLSRSLNVHLRSIHKSNLVGRSLSLRPVIMPRPYAIIVLLVCSIFKTASAARPSSYAVWAADSAIARHQGNGLDTNGNAIVSYEHGEFQWGLRQLFEITGNVTYFNYIKQGIDNIVFDNGTVHGSYVVTDYVLDPLRTGPTMIYLHEETHNRTSKYKIGADTFRGQLNSHPRTTQGQFWHKLKYPNQGWLDGIYMGEIFYSDYTSTFEPQNTTAWNDITNQFVLMFQNTLQNATAPNNTGLMYHGYDHSHVASWASADRGHSPEVWDRALGWYSMALVDVLDIIPQSHPGHNSILSILQLLAPHIRNAADPTSGAWWLVITQPGRAKNYFESSGTAMFVYALLKAVRLGHVRDDDGSIVLSARKAYEYMLDNWVIDNHDGTMNWLNTVVVGSLDTTGDFNYYVSQATDVNDLKGLAAFLLASIEFEKLPHVG</sequence>
<organism evidence="2 3">
    <name type="scientific">Psilocybe cyanescens</name>
    <dbReference type="NCBI Taxonomy" id="93625"/>
    <lineage>
        <taxon>Eukaryota</taxon>
        <taxon>Fungi</taxon>
        <taxon>Dikarya</taxon>
        <taxon>Basidiomycota</taxon>
        <taxon>Agaricomycotina</taxon>
        <taxon>Agaricomycetes</taxon>
        <taxon>Agaricomycetidae</taxon>
        <taxon>Agaricales</taxon>
        <taxon>Agaricineae</taxon>
        <taxon>Strophariaceae</taxon>
        <taxon>Psilocybe</taxon>
    </lineage>
</organism>
<dbReference type="InterPro" id="IPR008928">
    <property type="entry name" value="6-hairpin_glycosidase_sf"/>
</dbReference>
<reference evidence="2 3" key="1">
    <citation type="journal article" date="2018" name="Evol. Lett.">
        <title>Horizontal gene cluster transfer increased hallucinogenic mushroom diversity.</title>
        <authorList>
            <person name="Reynolds H.T."/>
            <person name="Vijayakumar V."/>
            <person name="Gluck-Thaler E."/>
            <person name="Korotkin H.B."/>
            <person name="Matheny P.B."/>
            <person name="Slot J.C."/>
        </authorList>
    </citation>
    <scope>NUCLEOTIDE SEQUENCE [LARGE SCALE GENOMIC DNA]</scope>
    <source>
        <strain evidence="2 3">2631</strain>
    </source>
</reference>
<gene>
    <name evidence="2" type="ORF">CVT25_001459</name>
</gene>
<dbReference type="AlphaFoldDB" id="A0A409WNT7"/>
<evidence type="ECO:0000313" key="2">
    <source>
        <dbReference type="EMBL" id="PPQ80166.1"/>
    </source>
</evidence>
<keyword evidence="1" id="KW-0378">Hydrolase</keyword>
<proteinExistence type="predicted"/>
<dbReference type="InterPro" id="IPR010905">
    <property type="entry name" value="Glyco_hydro_88"/>
</dbReference>
<dbReference type="SUPFAM" id="SSF48208">
    <property type="entry name" value="Six-hairpin glycosidases"/>
    <property type="match status" value="1"/>
</dbReference>
<dbReference type="InterPro" id="IPR052043">
    <property type="entry name" value="PolySaccharide_Degr_Enz"/>
</dbReference>
<dbReference type="EMBL" id="NHYD01003344">
    <property type="protein sequence ID" value="PPQ80166.1"/>
    <property type="molecule type" value="Genomic_DNA"/>
</dbReference>
<dbReference type="Proteomes" id="UP000283269">
    <property type="component" value="Unassembled WGS sequence"/>
</dbReference>
<dbReference type="PANTHER" id="PTHR33886">
    <property type="entry name" value="UNSATURATED RHAMNOGALACTURONAN HYDROLASE (EUROFUNG)"/>
    <property type="match status" value="1"/>
</dbReference>
<dbReference type="PANTHER" id="PTHR33886:SF9">
    <property type="entry name" value="UNSATURATED RHAMNOGALACTURONAN HYDROLASE (EUROFUNG)"/>
    <property type="match status" value="1"/>
</dbReference>
<protein>
    <recommendedName>
        <fullName evidence="4">Glycoside hydrolase family 105 protein</fullName>
    </recommendedName>
</protein>
<evidence type="ECO:0000256" key="1">
    <source>
        <dbReference type="ARBA" id="ARBA00022801"/>
    </source>
</evidence>
<dbReference type="GO" id="GO:0005975">
    <property type="term" value="P:carbohydrate metabolic process"/>
    <property type="evidence" value="ECO:0007669"/>
    <property type="project" value="InterPro"/>
</dbReference>